<gene>
    <name evidence="1" type="ORF">FNH09_07160</name>
</gene>
<reference evidence="1 2" key="1">
    <citation type="submission" date="2019-07" db="EMBL/GenBank/DDBJ databases">
        <title>New species of Amycolatopsis and Streptomyces.</title>
        <authorList>
            <person name="Duangmal K."/>
            <person name="Teo W.F.A."/>
            <person name="Lipun K."/>
        </authorList>
    </citation>
    <scope>NUCLEOTIDE SEQUENCE [LARGE SCALE GENOMIC DNA]</scope>
    <source>
        <strain evidence="1 2">NBRC 109810</strain>
    </source>
</reference>
<dbReference type="AlphaFoldDB" id="A0A5N8V7G1"/>
<evidence type="ECO:0000313" key="2">
    <source>
        <dbReference type="Proteomes" id="UP000325849"/>
    </source>
</evidence>
<protein>
    <submittedName>
        <fullName evidence="1">Uncharacterized protein</fullName>
    </submittedName>
</protein>
<dbReference type="Proteomes" id="UP000325849">
    <property type="component" value="Unassembled WGS sequence"/>
</dbReference>
<dbReference type="OrthoDB" id="3534944at2"/>
<organism evidence="1 2">
    <name type="scientific">Streptomyces adustus</name>
    <dbReference type="NCBI Taxonomy" id="1609272"/>
    <lineage>
        <taxon>Bacteria</taxon>
        <taxon>Bacillati</taxon>
        <taxon>Actinomycetota</taxon>
        <taxon>Actinomycetes</taxon>
        <taxon>Kitasatosporales</taxon>
        <taxon>Streptomycetaceae</taxon>
        <taxon>Streptomyces</taxon>
    </lineage>
</organism>
<keyword evidence="2" id="KW-1185">Reference proteome</keyword>
<sequence length="131" mass="13542">MDVADIVITIKIASFCRELAHNTLATLARDEGQSALYARARAALGAGNVGQALEADLDALHAIALRRTGHGLYPSSLRGFSLLPGTSASHGAQQWSCPQGLCAGRGRVVPGRPVPTCSLTGRPLTAKPLGS</sequence>
<evidence type="ECO:0000313" key="1">
    <source>
        <dbReference type="EMBL" id="MPY31107.1"/>
    </source>
</evidence>
<dbReference type="EMBL" id="VJZD01000019">
    <property type="protein sequence ID" value="MPY31107.1"/>
    <property type="molecule type" value="Genomic_DNA"/>
</dbReference>
<name>A0A5N8V7G1_9ACTN</name>
<accession>A0A5N8V7G1</accession>
<proteinExistence type="predicted"/>
<dbReference type="RefSeq" id="WP_152885916.1">
    <property type="nucleotide sequence ID" value="NZ_VJZD01000019.1"/>
</dbReference>
<comment type="caution">
    <text evidence="1">The sequence shown here is derived from an EMBL/GenBank/DDBJ whole genome shotgun (WGS) entry which is preliminary data.</text>
</comment>